<evidence type="ECO:0000256" key="3">
    <source>
        <dbReference type="ARBA" id="ARBA00022768"/>
    </source>
</evidence>
<evidence type="ECO:0000259" key="6">
    <source>
        <dbReference type="Pfam" id="PF00889"/>
    </source>
</evidence>
<dbReference type="InterPro" id="IPR014039">
    <property type="entry name" value="Transl_elong_EFTs/EF1B_dimer"/>
</dbReference>
<comment type="similarity">
    <text evidence="1 5">Belongs to the EF-Ts family.</text>
</comment>
<organism evidence="7 8">
    <name type="scientific">Candidatus Legionella polyplacis</name>
    <dbReference type="NCBI Taxonomy" id="2005262"/>
    <lineage>
        <taxon>Bacteria</taxon>
        <taxon>Pseudomonadati</taxon>
        <taxon>Pseudomonadota</taxon>
        <taxon>Gammaproteobacteria</taxon>
        <taxon>Legionellales</taxon>
        <taxon>Legionellaceae</taxon>
        <taxon>Legionella</taxon>
    </lineage>
</organism>
<dbReference type="GO" id="GO:0003746">
    <property type="term" value="F:translation elongation factor activity"/>
    <property type="evidence" value="ECO:0007669"/>
    <property type="project" value="UniProtKB-KW"/>
</dbReference>
<feature type="region of interest" description="Involved in Mg(2+) ion dislocation from EF-Tu" evidence="5">
    <location>
        <begin position="82"/>
        <end position="85"/>
    </location>
</feature>
<dbReference type="RefSeq" id="WP_338521448.1">
    <property type="nucleotide sequence ID" value="NZ_CP135136.1"/>
</dbReference>
<dbReference type="PANTHER" id="PTHR11741:SF0">
    <property type="entry name" value="ELONGATION FACTOR TS, MITOCHONDRIAL"/>
    <property type="match status" value="1"/>
</dbReference>
<sequence>MDLNYVNLVKKLREYTGVGIMECKKILIESEWNFDKAVENIYQYSKDKFINKSIKKTKEGVIFISRSEDCKSAVILEVRSETDFVLRNAHFMHFVMKVADTALFIPTVFSIMDLNNENLLGESITVDQSKKNLILKLGENIELNRLNKIVCNSFDHRIGYYLHGSRIGVLVHLNGGDDLIAKNIAMHIAACNPMVVSRDQFSDRMISEKRKFFLEQSKKHYRNKSDDLYHRIVDGKLNKFIKENSLLEQVYIKDSNLKVNDYLREKCVTVLSFIRFEIGK</sequence>
<dbReference type="CDD" id="cd14275">
    <property type="entry name" value="UBA_EF-Ts"/>
    <property type="match status" value="1"/>
</dbReference>
<dbReference type="Pfam" id="PF00889">
    <property type="entry name" value="EF_TS"/>
    <property type="match status" value="1"/>
</dbReference>
<dbReference type="InterPro" id="IPR009060">
    <property type="entry name" value="UBA-like_sf"/>
</dbReference>
<evidence type="ECO:0000256" key="5">
    <source>
        <dbReference type="HAMAP-Rule" id="MF_00050"/>
    </source>
</evidence>
<dbReference type="EMBL" id="CP135136">
    <property type="protein sequence ID" value="WWR11954.1"/>
    <property type="molecule type" value="Genomic_DNA"/>
</dbReference>
<dbReference type="Gene3D" id="1.10.8.10">
    <property type="entry name" value="DNA helicase RuvA subunit, C-terminal domain"/>
    <property type="match status" value="1"/>
</dbReference>
<keyword evidence="5" id="KW-0963">Cytoplasm</keyword>
<keyword evidence="4 5" id="KW-0648">Protein biosynthesis</keyword>
<dbReference type="InterPro" id="IPR001816">
    <property type="entry name" value="Transl_elong_EFTs/EF1B"/>
</dbReference>
<name>A0ABZ2H017_9GAMM</name>
<dbReference type="InterPro" id="IPR036402">
    <property type="entry name" value="EF-Ts_dimer_sf"/>
</dbReference>
<evidence type="ECO:0000256" key="4">
    <source>
        <dbReference type="ARBA" id="ARBA00022917"/>
    </source>
</evidence>
<dbReference type="SUPFAM" id="SSF54713">
    <property type="entry name" value="Elongation factor Ts (EF-Ts), dimerisation domain"/>
    <property type="match status" value="2"/>
</dbReference>
<dbReference type="Gene3D" id="1.10.286.20">
    <property type="match status" value="1"/>
</dbReference>
<proteinExistence type="inferred from homology"/>
<gene>
    <name evidence="5 7" type="primary">tsf</name>
    <name evidence="7" type="ORF">RQL38_02225</name>
</gene>
<dbReference type="NCBIfam" id="TIGR00116">
    <property type="entry name" value="tsf"/>
    <property type="match status" value="1"/>
</dbReference>
<evidence type="ECO:0000313" key="8">
    <source>
        <dbReference type="Proteomes" id="UP001360424"/>
    </source>
</evidence>
<dbReference type="Proteomes" id="UP001360424">
    <property type="component" value="Chromosome"/>
</dbReference>
<evidence type="ECO:0000313" key="7">
    <source>
        <dbReference type="EMBL" id="WWR11954.1"/>
    </source>
</evidence>
<evidence type="ECO:0000256" key="2">
    <source>
        <dbReference type="ARBA" id="ARBA00016956"/>
    </source>
</evidence>
<dbReference type="Gene3D" id="3.30.479.20">
    <property type="entry name" value="Elongation factor Ts, dimerisation domain"/>
    <property type="match status" value="2"/>
</dbReference>
<comment type="subcellular location">
    <subcellularLocation>
        <location evidence="5">Cytoplasm</location>
    </subcellularLocation>
</comment>
<dbReference type="SUPFAM" id="SSF46934">
    <property type="entry name" value="UBA-like"/>
    <property type="match status" value="1"/>
</dbReference>
<keyword evidence="8" id="KW-1185">Reference proteome</keyword>
<feature type="domain" description="Translation elongation factor EFTs/EF1B dimerisation" evidence="6">
    <location>
        <begin position="73"/>
        <end position="280"/>
    </location>
</feature>
<dbReference type="HAMAP" id="MF_00050">
    <property type="entry name" value="EF_Ts"/>
    <property type="match status" value="1"/>
</dbReference>
<comment type="function">
    <text evidence="5">Associates with the EF-Tu.GDP complex and induces the exchange of GDP to GTP. It remains bound to the aminoacyl-tRNA.EF-Tu.GTP complex up to the GTP hydrolysis stage on the ribosome.</text>
</comment>
<protein>
    <recommendedName>
        <fullName evidence="2 5">Elongation factor Ts</fullName>
        <shortName evidence="5">EF-Ts</shortName>
    </recommendedName>
</protein>
<dbReference type="PANTHER" id="PTHR11741">
    <property type="entry name" value="ELONGATION FACTOR TS"/>
    <property type="match status" value="1"/>
</dbReference>
<reference evidence="7" key="1">
    <citation type="submission" date="2023-09" db="EMBL/GenBank/DDBJ databases">
        <title>Genomes of two closely related lineages of the louse Polyplax serrata with different host specificities.</title>
        <authorList>
            <person name="Martinu J."/>
            <person name="Tarabai H."/>
            <person name="Stefka J."/>
            <person name="Hypsa V."/>
        </authorList>
    </citation>
    <scope>NUCLEOTIDE SEQUENCE [LARGE SCALE GENOMIC DNA]</scope>
    <source>
        <strain evidence="7">HR10_N</strain>
    </source>
</reference>
<keyword evidence="3 5" id="KW-0251">Elongation factor</keyword>
<evidence type="ECO:0000256" key="1">
    <source>
        <dbReference type="ARBA" id="ARBA00005532"/>
    </source>
</evidence>
<accession>A0ABZ2H017</accession>